<dbReference type="PANTHER" id="PTHR28245">
    <property type="entry name" value="ARF3-INTERACTING PROTEIN 1"/>
    <property type="match status" value="1"/>
</dbReference>
<name>A0A1X0P1T6_9TRYP</name>
<dbReference type="VEuPathDB" id="TriTrypDB:TM35_000072220"/>
<dbReference type="EMBL" id="NBCO01000007">
    <property type="protein sequence ID" value="ORC90798.1"/>
    <property type="molecule type" value="Genomic_DNA"/>
</dbReference>
<dbReference type="OrthoDB" id="66409at2759"/>
<dbReference type="RefSeq" id="XP_028884864.1">
    <property type="nucleotide sequence ID" value="XM_029023668.1"/>
</dbReference>
<evidence type="ECO:0000313" key="2">
    <source>
        <dbReference type="Proteomes" id="UP000192257"/>
    </source>
</evidence>
<dbReference type="AlphaFoldDB" id="A0A1X0P1T6"/>
<dbReference type="GO" id="GO:0051666">
    <property type="term" value="P:actin cortical patch localization"/>
    <property type="evidence" value="ECO:0007669"/>
    <property type="project" value="TreeGrafter"/>
</dbReference>
<dbReference type="GO" id="GO:0005886">
    <property type="term" value="C:plasma membrane"/>
    <property type="evidence" value="ECO:0007669"/>
    <property type="project" value="TreeGrafter"/>
</dbReference>
<reference evidence="1 2" key="1">
    <citation type="submission" date="2017-03" db="EMBL/GenBank/DDBJ databases">
        <title>An alternative strategy for trypanosome survival in the mammalian bloodstream revealed through genome and transcriptome analysis of the ubiquitous bovine parasite Trypanosoma (Megatrypanum) theileri.</title>
        <authorList>
            <person name="Kelly S."/>
            <person name="Ivens A."/>
            <person name="Mott A."/>
            <person name="O'Neill E."/>
            <person name="Emms D."/>
            <person name="Macleod O."/>
            <person name="Voorheis P."/>
            <person name="Matthews J."/>
            <person name="Matthews K."/>
            <person name="Carrington M."/>
        </authorList>
    </citation>
    <scope>NUCLEOTIDE SEQUENCE [LARGE SCALE GENOMIC DNA]</scope>
    <source>
        <strain evidence="1">Edinburgh</strain>
    </source>
</reference>
<organism evidence="1 2">
    <name type="scientific">Trypanosoma theileri</name>
    <dbReference type="NCBI Taxonomy" id="67003"/>
    <lineage>
        <taxon>Eukaryota</taxon>
        <taxon>Discoba</taxon>
        <taxon>Euglenozoa</taxon>
        <taxon>Kinetoplastea</taxon>
        <taxon>Metakinetoplastina</taxon>
        <taxon>Trypanosomatida</taxon>
        <taxon>Trypanosomatidae</taxon>
        <taxon>Trypanosoma</taxon>
    </lineage>
</organism>
<evidence type="ECO:0008006" key="3">
    <source>
        <dbReference type="Google" id="ProtNLM"/>
    </source>
</evidence>
<accession>A0A1X0P1T6</accession>
<gene>
    <name evidence="1" type="ORF">TM35_000072220</name>
</gene>
<evidence type="ECO:0000313" key="1">
    <source>
        <dbReference type="EMBL" id="ORC90798.1"/>
    </source>
</evidence>
<dbReference type="GeneID" id="39983448"/>
<dbReference type="Proteomes" id="UP000192257">
    <property type="component" value="Unassembled WGS sequence"/>
</dbReference>
<dbReference type="Pfam" id="PF08616">
    <property type="entry name" value="SPA"/>
    <property type="match status" value="1"/>
</dbReference>
<proteinExistence type="predicted"/>
<sequence length="786" mass="88733">MKESVADVSRLPIAYCTLLAEFDIDTGSCLRARYPLKSSPVSGEIITGEGNTLSGMGRSEEEIAQEEEEQQQQQAFELDESYCASHMLPDGAEKQVVSRTVFIVNRPKPVMIERVPIYYFTAVAAAASSPNKTDVNTGDISLLSSESHFKWIRDTKVDNTFLHDELQFIKTTRELFLRKKGSVKIESIALKQPQMLLLSSTLPHSINNFVQQLQVKLLQNEVEVVERGSPLRIDETSLSRVSKPLNSHHSGYSFAIIRTDTNYYGFLVQSTYLERFNSLMNVFSTASEEEKEEKKEEKVTSHSTNYVVPPLYGLCAVVTRKDASVRRGGISKSVAILGPKLVWLEPFFPLLVETALQCCDVKGKTEEAVEKQTALLRRCFDSVAFAKVPLREGLSKVKDFLEMEVIRLSTRSPKTSHILYTTSPFGTSHSIHIPVLPESYDFTFSRYGLERMVEICGSSFWFVVMAIILEKRIVVLSRQGLPNDVCEAVLSLGLIGDLLDPHFTTTKVFPYTSVNGFLHFSNIPGYIVGTLNPIFETQQAWWDVLCDLDNKTVIVSPEGWNGIINNNNNNNSNNSNNNNKASNLSVDDVQFFKDIINKVYRMKALGESLCEQHTAVRLMIEEYIGLMIMIGDEANEIKRHELSHIIQNIFLAPNITRIRVRAQSEYMIQDMPENFLLLGEDPFLLFSVATLRRASSCDEVELLQALHFLLDCVQTCKEVLLLLRRMPRALDGLNPLAAQLLHPSLQVRSTALELLRRLEVMQVGRDAIAAMNTFMYMVYEEASKKM</sequence>
<keyword evidence="2" id="KW-1185">Reference proteome</keyword>
<comment type="caution">
    <text evidence="1">The sequence shown here is derived from an EMBL/GenBank/DDBJ whole genome shotgun (WGS) entry which is preliminary data.</text>
</comment>
<dbReference type="STRING" id="67003.A0A1X0P1T6"/>
<protein>
    <recommendedName>
        <fullName evidence="3">Arf3-interacting protein 1 N-terminal domain-containing protein</fullName>
    </recommendedName>
</protein>
<dbReference type="PANTHER" id="PTHR28245:SF1">
    <property type="entry name" value="ARF3-INTERACTING PROTEIN 1"/>
    <property type="match status" value="1"/>
</dbReference>
<dbReference type="InterPro" id="IPR052809">
    <property type="entry name" value="Actin_polarity_regulatory"/>
</dbReference>